<dbReference type="SUPFAM" id="SSF52540">
    <property type="entry name" value="P-loop containing nucleoside triphosphate hydrolases"/>
    <property type="match status" value="1"/>
</dbReference>
<feature type="region of interest" description="Disordered" evidence="6">
    <location>
        <begin position="7236"/>
        <end position="7295"/>
    </location>
</feature>
<feature type="domain" description="Carbohydrate-binding/sugar hydrolysis" evidence="8">
    <location>
        <begin position="4904"/>
        <end position="5049"/>
    </location>
</feature>
<organism evidence="9">
    <name type="scientific">uncultured marine group II/III euryarchaeote SAT1000_38_B01</name>
    <dbReference type="NCBI Taxonomy" id="1456579"/>
    <lineage>
        <taxon>Archaea</taxon>
        <taxon>Methanobacteriati</taxon>
        <taxon>Methanobacteriota</taxon>
        <taxon>environmental samples</taxon>
    </lineage>
</organism>
<dbReference type="InterPro" id="IPR011050">
    <property type="entry name" value="Pectin_lyase_fold/virulence"/>
</dbReference>
<dbReference type="PANTHER" id="PTHR22990:SF15">
    <property type="entry name" value="F-BOX ONLY PROTEIN 10"/>
    <property type="match status" value="1"/>
</dbReference>
<feature type="domain" description="Carbohydrate-binding/sugar hydrolysis" evidence="8">
    <location>
        <begin position="3345"/>
        <end position="3500"/>
    </location>
</feature>
<proteinExistence type="predicted"/>
<dbReference type="InterPro" id="IPR013783">
    <property type="entry name" value="Ig-like_fold"/>
</dbReference>
<evidence type="ECO:0000256" key="1">
    <source>
        <dbReference type="ARBA" id="ARBA00004906"/>
    </source>
</evidence>
<dbReference type="SMART" id="SM00560">
    <property type="entry name" value="LamGL"/>
    <property type="match status" value="2"/>
</dbReference>
<feature type="domain" description="LamG-like jellyroll fold" evidence="7">
    <location>
        <begin position="163"/>
        <end position="298"/>
    </location>
</feature>
<dbReference type="InterPro" id="IPR006626">
    <property type="entry name" value="PbH1"/>
</dbReference>
<evidence type="ECO:0000256" key="5">
    <source>
        <dbReference type="ARBA" id="ARBA00023157"/>
    </source>
</evidence>
<dbReference type="InterPro" id="IPR027417">
    <property type="entry name" value="P-loop_NTPase"/>
</dbReference>
<protein>
    <submittedName>
        <fullName evidence="9">Putative ATPase, putative transposase</fullName>
    </submittedName>
</protein>
<dbReference type="InterPro" id="IPR039448">
    <property type="entry name" value="Beta_helix"/>
</dbReference>
<accession>A0A075IAA0</accession>
<dbReference type="InterPro" id="IPR006558">
    <property type="entry name" value="LamG-like"/>
</dbReference>
<feature type="domain" description="Carbohydrate-binding/sugar hydrolysis" evidence="8">
    <location>
        <begin position="1940"/>
        <end position="2071"/>
    </location>
</feature>
<feature type="compositionally biased region" description="Basic and acidic residues" evidence="6">
    <location>
        <begin position="7274"/>
        <end position="7295"/>
    </location>
</feature>
<dbReference type="Pfam" id="PF13385">
    <property type="entry name" value="Laminin_G_3"/>
    <property type="match status" value="3"/>
</dbReference>
<keyword evidence="2" id="KW-0732">Signal</keyword>
<dbReference type="CDD" id="cd00110">
    <property type="entry name" value="LamG"/>
    <property type="match status" value="1"/>
</dbReference>
<dbReference type="InterPro" id="IPR001791">
    <property type="entry name" value="Laminin_G"/>
</dbReference>
<evidence type="ECO:0000259" key="7">
    <source>
        <dbReference type="SMART" id="SM00560"/>
    </source>
</evidence>
<feature type="domain" description="Carbohydrate-binding/sugar hydrolysis" evidence="8">
    <location>
        <begin position="5300"/>
        <end position="5481"/>
    </location>
</feature>
<name>A0A075IAA0_9EURY</name>
<dbReference type="InterPro" id="IPR022441">
    <property type="entry name" value="Para_beta_helix_rpt-2"/>
</dbReference>
<dbReference type="Pfam" id="PF05048">
    <property type="entry name" value="NosD"/>
    <property type="match status" value="2"/>
</dbReference>
<dbReference type="EMBL" id="KF901270">
    <property type="protein sequence ID" value="AIF24715.1"/>
    <property type="molecule type" value="Genomic_DNA"/>
</dbReference>
<reference evidence="9" key="1">
    <citation type="journal article" date="2014" name="Genome Biol. Evol.">
        <title>Pangenome evidence for extensive interdomain horizontal transfer affecting lineage core and shell genes in uncultured planktonic thaumarchaeota and euryarchaeota.</title>
        <authorList>
            <person name="Deschamps P."/>
            <person name="Zivanovic Y."/>
            <person name="Moreira D."/>
            <person name="Rodriguez-Valera F."/>
            <person name="Lopez-Garcia P."/>
        </authorList>
    </citation>
    <scope>NUCLEOTIDE SEQUENCE</scope>
</reference>
<dbReference type="SUPFAM" id="SSF49899">
    <property type="entry name" value="Concanavalin A-like lectins/glucanases"/>
    <property type="match status" value="3"/>
</dbReference>
<dbReference type="InterPro" id="IPR012334">
    <property type="entry name" value="Pectin_lyas_fold"/>
</dbReference>
<dbReference type="NCBIfam" id="TIGR03804">
    <property type="entry name" value="para_beta_helix"/>
    <property type="match status" value="7"/>
</dbReference>
<keyword evidence="5" id="KW-1015">Disulfide bond</keyword>
<feature type="domain" description="Carbohydrate-binding/sugar hydrolysis" evidence="8">
    <location>
        <begin position="3016"/>
        <end position="3154"/>
    </location>
</feature>
<dbReference type="InterPro" id="IPR007742">
    <property type="entry name" value="NosD_dom"/>
</dbReference>
<feature type="domain" description="Carbohydrate-binding/sugar hydrolysis" evidence="8">
    <location>
        <begin position="2109"/>
        <end position="2232"/>
    </location>
</feature>
<feature type="domain" description="Carbohydrate-binding/sugar hydrolysis" evidence="8">
    <location>
        <begin position="4131"/>
        <end position="4296"/>
    </location>
</feature>
<dbReference type="InterPro" id="IPR051550">
    <property type="entry name" value="SCF-Subunits/Alg-Epimerases"/>
</dbReference>
<dbReference type="SMART" id="SM00710">
    <property type="entry name" value="PbH1"/>
    <property type="match status" value="95"/>
</dbReference>
<keyword evidence="3" id="KW-0677">Repeat</keyword>
<dbReference type="InterPro" id="IPR006633">
    <property type="entry name" value="Carb-bd_sugar_hydrolysis-dom"/>
</dbReference>
<evidence type="ECO:0000313" key="9">
    <source>
        <dbReference type="EMBL" id="AIF24715.1"/>
    </source>
</evidence>
<keyword evidence="4" id="KW-0833">Ubl conjugation pathway</keyword>
<evidence type="ECO:0000256" key="6">
    <source>
        <dbReference type="SAM" id="MobiDB-lite"/>
    </source>
</evidence>
<dbReference type="Gene3D" id="2.60.120.200">
    <property type="match status" value="3"/>
</dbReference>
<feature type="domain" description="Carbohydrate-binding/sugar hydrolysis" evidence="8">
    <location>
        <begin position="1773"/>
        <end position="1924"/>
    </location>
</feature>
<dbReference type="PANTHER" id="PTHR22990">
    <property type="entry name" value="F-BOX ONLY PROTEIN"/>
    <property type="match status" value="1"/>
</dbReference>
<feature type="domain" description="Carbohydrate-binding/sugar hydrolysis" evidence="8">
    <location>
        <begin position="2489"/>
        <end position="2636"/>
    </location>
</feature>
<feature type="domain" description="LamG-like jellyroll fold" evidence="7">
    <location>
        <begin position="850"/>
        <end position="995"/>
    </location>
</feature>
<evidence type="ECO:0000259" key="8">
    <source>
        <dbReference type="SMART" id="SM00722"/>
    </source>
</evidence>
<evidence type="ECO:0000256" key="4">
    <source>
        <dbReference type="ARBA" id="ARBA00022786"/>
    </source>
</evidence>
<dbReference type="SMART" id="SM00722">
    <property type="entry name" value="CASH"/>
    <property type="match status" value="9"/>
</dbReference>
<dbReference type="Gene3D" id="2.60.40.10">
    <property type="entry name" value="Immunoglobulins"/>
    <property type="match status" value="1"/>
</dbReference>
<dbReference type="Pfam" id="PF13229">
    <property type="entry name" value="Beta_helix"/>
    <property type="match status" value="10"/>
</dbReference>
<evidence type="ECO:0000256" key="2">
    <source>
        <dbReference type="ARBA" id="ARBA00022729"/>
    </source>
</evidence>
<dbReference type="SUPFAM" id="SSF51126">
    <property type="entry name" value="Pectin lyase-like"/>
    <property type="match status" value="15"/>
</dbReference>
<dbReference type="InterPro" id="IPR013320">
    <property type="entry name" value="ConA-like_dom_sf"/>
</dbReference>
<dbReference type="Gene3D" id="2.160.20.10">
    <property type="entry name" value="Single-stranded right-handed beta-helix, Pectin lyase-like"/>
    <property type="match status" value="13"/>
</dbReference>
<evidence type="ECO:0000256" key="3">
    <source>
        <dbReference type="ARBA" id="ARBA00022737"/>
    </source>
</evidence>
<sequence length="7295" mass="803955">MIGRTRLVNAGLLLLATFLFFVFVSDDSEAATYTVDNMFDNADYSNITQAVENASAGDTIRVASRTYYDAVDVDKRLTILGGNYDISMNGLYNYCNDYSVIGYYNFDNTGNSYVYDRLWCEQNTGDIEGATRTTSSFWGNNALDFDGSNDYVEVDHDSVYNVSEVSISAWINLDDNDTEQRAIFSNYITNYGYTTLVNSNAKFEFQFGFGSSHGICTSDTEITENNWTLLTATYDGSNVKLYINDELDKTCGYAQGISDSDGKQFFGASDYNSDGTYDDFFDGTIDELVLWDKAISSTDVENIFWGGNNQKPRVDASEGGYTFRLTVDETSLKNFHLRSTGSDIGESSGDAGLVIQGTEGNPINDVSIYDIEAYYNYNGIRVSYAKDIVIHNSVAQGCNSGDDLKYGMTFYNMTSSTIRYGYVQCSDTVNYYITPGSSNNIFESIQSYNANIGMKVASNGNYFNYTYFSNHDSVGLLFYGGDNNKVKEGNFYNNKYAISFTRGAENNQLLEGDFDDNDDYDLHHGYDSNSTRNGWENVLIDVDFDELFIDSDSLLLEKTLIETTIKDNGTYYWNRVNTTLDSDRKVYSGSNSFWAGNSDDDEYGDNWNVSFKMKSDVSLPSGGLDESRILEIRTWYKTEEKYDGGRVYITKDSGSNWDLLTPSGTGYDSLMYDGSQCDNNEKAFTGDKSSWQSKKFNLSSYRGEDIRIKFVFCSDSGSVQEGWYIDDVKIYKDSDSTVVTYFDDFERLGHMWVDPRDWTHEGSPEYRGMGDVDVKIIDGTSSDLLHNSTNLIAHWKFDESSGNTYDSVTNSYGSLQSGATYTSGKFGNAVQLDGVNDYVYVSNPSYGKLSETTISAWVKFGDFPSGTYGTIINPGKSGRLWLQVDNSTGTPVASFGGYGNQNPYTFRATGTTTLVSGVWYHIVGTYSENDDFFKIYLNGTLEDTEIINSNYVLYTSNYWQFGKNYYSSEGSCSGYCYLNGTIDNVQVWDTVYGNSQISGLYRYPLSGLVLYSTQHYGGSDDKTDSEGKLDDIYVITKVYRGSSSGASITPYIGLRYGDWTKPLKATTISDNKLEANVLDFRVYNLNKENLYYSLTAAVLGASSGNVIEVWPGLYKENVVVTTKVAIVGSGTSRTIIDARYRGPAIKFNNYPTDYSSVKNLRVTHAANSSSACQTSGAHGGAIYSYYSDYLTIQNVHFYNAYIGFMSCYASNDYIHNSTFDRGTLTSYHSGIYIYGGNKYNIRDNEITKYSYGIYQYYDNYGSHYYNNYIHNNTNYGIYMYYSAYYYYTVTDPIKYVNNRLVDNSYAFYRSDSSSSYGQDLYFKDNLIKSNSNYGLYCYYYCFDAYIENNTFEGDSDTNYGIYWRYGYRSEFGNNTFSDHVSYDMYFQYCGTGNNANKFFYNTYSSIGVTNTCQVDIYNNLNVKTVEEDSDPFTNVEIEIKDGSNTFYETSHWGGSDALTDSNGFISSSMLIRSGYYSSSSTLTDNNITINLAYGVRAKSTWIEFDEDTTKSVTVPDEFRYGVVKNTNTSTLYTSFSSAISAANTNNVLNVWAWTYNENVVVNKGITLIGNSTATAIINGGNGDYSIEVKSDGVTIKNLTLNGASDSLLYAGNYDNLNVENVVMTSSSSNYGIYFDKTSDTTITSVTVNDTDRKSVYITDGDTITFKNSYFMNASSSHGFEISDSEDIILDNVFIYNAGYNGSSSYGLYITGSDKVTVKGSTKVGSSKSYQLYANEATNLKIQNSTFTGKNLALIEESDSFLIENSVFKDTSSGDYGIYIKNTDNAIFKFNTILNSASDGGSDFGSIYLTSSSSNQILNNTVTNSGKSGIHLKSSSNDNKIYGNTVSSSYFHGLYVQSSDSALIRNNTFSSSSNYGIKVSSSDTVVIDNNTLSSNSNYGIYVSSADDIIIKSSTVSDNQAGIYVTGSDDAILSSNSIDDQTTYGVYIADSKRVKIKKNTIKNSQSDALVLSSNCDNAYIDNNTIKNNGLTNSGRAVRLYEVDNTVLYNNSIVSNEYTGIAITASSNNKIIQNMVKGNGKYGIHVSNDFTKSANNTIKSNTINDNEDHGLYIGGIYTDIVSNTIKYNEEDGIHILEAGSRTTIQQNTIIDNEDNAIQVLSNYVSIKLNTIDGDTSEMAILLNTARSASVTNNTIEGGSQGIKVQNSTNVFIYNNTVKSNSGYGIYLLLGSHSAEIKSNIVKDNEDDAIYVLSSNSADIADNTIEDNNGYGIFGQTSKLIEFKSNTLTENDGGVKFSDCDYCNLTSMTITDNGGRGLWFLSGSDNNYIKHVNSSSNSVKDVYLQDSTDNTAFNFTFSTIYVNTNATLTITSNLEIVFQDGNDDGFQGIDFALLAKGVKVYSTPFFGGTDAVSDVNGEAGATFSLDDRIYNGSSTPDDIVNIIKYHYGVRSKEKTIDMSSSHTETISVPSYWVKGLVRNTDTSTDYYNIQDAIDNASAGDTLQIWAWTYSENVDVDESITIIGNGTGNTILNGTGGKGFDLDSDDISLSNIKIINCGDTATYNGIQADGDDLTIENVIVTGCSHGISAGGSGIWIGNSTFSNNNLAGINVWSGETSTTAVKIYKNTLTWNTQGVYSTEDDVIISTNIIRNNTKGIYLSGAADAVISDNTIVDNNNNIEVFSNCPRLLIKNNLVSSANSNGIRLDGSYSNDIVIENNIVEDSGTNGIYIKHSDYFYLGNNTISGSENNDLVFSHTSIGNSAKNTTFSTIEIHANAYFAIYNDLTLKFRQNATVGFEDLDVKLVSDGSNKYVTSYYGGSDSKTDSSGLISKNFTLKFRIYDGSSTPDEATTTLYYHYGVRAKASNLNMTTSHTETVTVPSYWKQGLIENLDSGQQSSTIQDAIDSASSGDTLQLWAWDYVEYNINVTERVTIVGNSTGVTVSGGWQDTIFNLQTNTITIKNLTIKRSGNGTYDSCIYASLGSNIKIDNITLDACNIGIYATTDVVVSNVTIQNSIGDGIIVTSSGVRIENSTIKNNGGDGITLLAKTEVYNNTIKSNSDVGIRVGLGGAYSKISFNIVDDNDEQGILVSSTHHVTIKSNTVEDNENYGIQLYYANFTQLISNTVEENDGGLRTIESNGCNITSSTFKDNNGKGIWFTTNSDSNNIRDSSVSGSSSNDIELDSSNRNTGFNFTFGSGSIDIDSDSDFRVMNSLNIKFVNGSSAFASVELELFNYDTVLYASSFYGGNDGASGSDGFIDEELTVAYEIYNGSSTTEEVQTSLKYSYGVRGKTIEIDMSTSHTETVDVPSFWTKGLVRNVDTSTDYYKIQHAIDNASAGDTLNIWAWTYYETIEIDEELTVIGNGTANTTINGTFTDNTVKITADNVKLSNLRILSGGNSTNLKSGMSLDGAANINIDKIVVSFSYYGIYCKGDSEYGVISNVTISNNSFHGIYMRNTCNYMTLENNTIIYNKDGINLFEGGSYSTYYNNVIKHNKITAFSALYSNNLIISNNKLSDNDGAGIWLSSESDNNLIKDNTIKNNNVGIELKSGVSNTTIENNTITNTASGSGFWCNDSCSYIYLGNNTIDNSDDWDIYFVSSAFKIHAINTDFETINIDSASSLIIKEYFVLDINDASGDNMSGIDIKVMENDVQKYATSYFGGSDPKTDSSGTIATFLINSKKYDGSSTPTAIPTYVSARYHDWVETTSFDSSNTILITVPDLRVQNIRTGILTYHIQTAIDNANEGDTIRAWNGTYSENIEITEEVTIIGNGTSTIINGGTGEYSIEVTEDSVTIKNLKIINAEKGIYVNGIEDTVINNLKFVGSDYSVYSEDSQDLIVNNTIFDVDDYGIYLTGSSGVSVMDNEFRNGTEFGDFCIYQSESSDNGGANIENNKFNDCNVAWRSGSSSNIFRDNTLKDNEYGVLLSGTEAHQNLLHDNTFDDSGIAVYIYNTAYDNNLYDNEFDDSDDYDIKLSDSYDTVSYNNVFSSISVSSDANMWIKVYIDVDVTDNSSNALSGVDLEIKQDALTVYSTAYFGGDDSKTNVTGEIAEFLVATSQYNGSSTPTSVTTTVNARYSDWLSSDTYNINNDVNLKVDDFRVKNDDTDQMFYSINGAISAASNGDTLLVWAGTYYENIVLNKELTLTGNGTSATVINGSYSGNVITVNVDEMLIEELTVIGSGSDGIGIYVTEGDSVFTNLRLANNNVSYSSIGDFNELSYSVIIDNNYGVIISGDNNIIEQNTFTDNGVSIQFVSTSEDSRANNNEITDGTTTAIALTGAEETIIRDNYIHNNSGYGINVTAGASDNIIYNNDLEYNSEYSVYVLESGNNSIHNNTFKSNDDGPAKFESSYYNIFRDNNLNANDDYLHIEGGGQNSILNNTFIENGILIQNANNQIITGNTITDAPDNGIRIFKSSSNNYLSDNSISDSDDEDIYVGGSGSQTNNRGFNNDFSSIKVQGNGEFVVLDYIGLRTVNSEGNMSGNDVKATFDLDTLYASDYFGGNDPVTNSDGLIPNFVAPIEIYDGSSTPTKVITPMTVRFSDWVQTFNLDPYSGSSITVFVPDLRVKNDNTGEWTYLVQTSINNAGANDVIILSNSTYYENIVVIKTGITLQGPSASQHNPGVIIDAQDSGCAVTITKSGTHILGLNITNSFEWEDPFNSSGLRILSDNNEIKYNKVTESYVGILLEAADNNEIHSNEIDDVDIGILVTKSNDNSIASNQIIDSDIADIQVTSFGYSSGSKHNSFSGNSGVELIEFTDSDSNSVNNQEVGTYDLENSKRISVYQSSYDYVICDSDSSLYLKNWININASREDSPLSGVDLKVWDGDNVIYSTEYFGGINSKTDSQGKAPQDIEVIYRVFNGSSTATDNVTKVKVRVGDWFKTKISETDETRVDIDFDVPVFRITNQDTAVEYNYIQRAIDNASAGDTIFLSSGEYDEPIDITEEIILKGNGISTIINGDGGTGIKVSEDSVTITNLRIINAWGGIVVNESKDTVVSGVKLGTSYYGISFTNSSNLIVNNSTFDLQMGPGIQFWNGSIGALIRDNAFRNGTVAAGIESYENGAQIINNTFDDCWVGWNAYSSNNIFRDNILRDNEYGIKLTSSYSYNNMIRDNTFDDSGVAVYIKNSAHNNSLFNNVFDNSDYYDIWLDDSDDTVSYNNTFSDIYVDTDANMWVKVDFDLIVYDNSSATFLDADVEVKQDNLVVYSSPYFGGSDSKTNSYGTIETFLINYKEYDGSSTPTIIPTYVTIRSYDWDKTFTSDPSSTIPITVPDFRVQNTRTSTLTYYIQTAIDDAIPTDIIRVWSGTYYENIEVTEEVTIIGNGTSTIITVDISGSGFGSPPIANSSHEGINITADGVELMDLQISNFSMGIKIYGADSVSLSNIQIMDVGSVGIHISDSQNVEIIGLHIESGSSLGVNVSSNSPNFEMSNTVITGFLEGVVISSEDAYLHNITASYNDYRGCYVLAGGTGITLSGSTLNDNGINGLRLQAVTSATIDNNIIFDNGQTEIYVHSSYNVDIYDNNISDEYDGLGIDTPGSEYVNIYRNDMGLSIRLLASYSQIFENNFVDITGEEDIDDTAIVIIGSYNIISDNTISDAKVGFLFYPGEYDYNMIENNTIIGSYIYDLEYYSKGNNNTFINTDLNTIDICVKDVNCAWNSYFEIHNYVDVEMLTVNGPAVGVEMDVSYKDGSSIYSTEQYAGLDSTTDASGNIERMFIIHKIFDGDYVPDVIETDIIYYYDGAEYTIDLDTSTSHSERIWVNLRPISSIDSVNGFGDIQSTFNVEEAVKGADFVLVDSHTIAYWPFDEGQGTEVFDSTGDYTGIISTGIWSDESRPNSTNSHSIEFDGTYTNIDTDLILNSSVFTVEAWVNIDSYDVMTIVSDKDNPDTWGYNLYIDGFVKFDFTVNDGSQQFSVNSVSSITDGEWHFVAVVRGEDYVQLWIDNELSEEISWSGEIDYTSKPIRIGRGVAPTGIGQSIFEGLIGDLRFSSIARHSADFMIGSGVVEFVSTSYDMDGDISENIWSSAIDGELGRGSVLYYPVEDLAVGTHTIQLSVMDNNGTTSDVETFVLVVMQRPDSRISYLRVNNESKAWGWGVSINSGDLVSLKGETSSQLIDKYSWVSNLDSTLFAEGYDGISQFQTYDLSNGTHQITFKMQGANTLWSPEQIIVIEVNGRPEIGNKVNVSNEFVDRLKSAMFKVSIEDDTTSGSELTYDVGYRLKGGEGEWSNEYISDISFNDGTGDLEFSFNPDAEAEIGEYEFFVGVTDEMGGVSDYYIMNQGIMVQNNVPEIGTRTVDADGDGEPDEVIPGENIVFEKGGELVLSIDSDDQDGDIANVTWYANGEILGYGEDPTNLNYSVLQAGKPGGTGVENEITVVVTDNDGDVSSDTFIIEVTTAPIEDSIVVQAIAFATDPDKLPLIAGIGFAVFLVVGTIALRRRSSSTIAEGVIVDDGVSETLQVEKEVEEWNIPTDAQGNALIIGEYIAKRRESYLTYPNNEEVLDYLHNNRERFTISSYFDVPADPSVVITDWALPENLRGNVHLDSFRQQLIERITNSTPDKNFVIIGEPGVGKTVMLFEVFDRLMYKAPVGILSTDMIAKAHEMFGVRVFYDDIPENQKLVDALTENDVKGVIVSSREADWKALPTEMQAKFDRLTVPLFSELDMKEMIKKMMTFQSIGFNDESVEILAEYAEGSPIYVWSMVREMMHRSVKTLTAEYIKENSVKGMINYVAQLLQRLLKDGEEYREGGLHALASLIFLSDHMEERYSNDYFFDAYVEELSKHTEEILGDKMNPKTLNLVLAYLPINDSVIRFPHDTWPDVLQGWGDMNPFSTELRMINRSFADSGLFQNLKKEVVTDVWKSTYERYKRTPSRQKNSFLALADTLFQNFTIDELEKFGVDIDIVRQVASTYSHIPQAAKLLSKIQAVLPQTVTRIINIQDIGTEKGHAPYKIQEMYLIYNDGRMITSLMDEEAKVDSDIMSSMLTAINDFVKDSFQTSGNLGSIDYGENQIILERGKHSILASVVYGESNRDLRSRMGRALTKIESDYASKLRNWDGDIDSLSSTVDYLQPVMDLSKAVTKDMINELQALKEVSLRSSWSQIAGFVQVNLMLNNYSKKQLKGAKLSLEYGADFLKLVKTEPKLKYSVTEVDIKKVGANDEMAVTLYFEPLKSTQASLNVHLDYDSKGGQSSGVSSAVFERVNLYKEGTNLELGNLDNAARAEIVSEPVDLAPVEVVEASVVDVEVAAEVVEIGEVSSDVEVMDAVIEDAEAFETESEVVEGEVVEVVAEVVEEPEEAQHDVPDPGDSGVDDLMSKLGELDDPENKPKKKEKKSDDDEDKSGMDDVLGKLDEL</sequence>
<comment type="pathway">
    <text evidence="1">Protein modification; protein ubiquitination.</text>
</comment>